<name>A0A7W7RGU1_9ACTN</name>
<gene>
    <name evidence="1" type="ORF">F4561_002548</name>
</gene>
<sequence>MIFGEEDRRWRSSSAAEYRAVAGAHVELLPGIGHSPMLGDPPRTAAPLTAFIASVLSGQ</sequence>
<proteinExistence type="predicted"/>
<dbReference type="InterPro" id="IPR029058">
    <property type="entry name" value="AB_hydrolase_fold"/>
</dbReference>
<reference evidence="1 2" key="1">
    <citation type="submission" date="2020-08" db="EMBL/GenBank/DDBJ databases">
        <title>Sequencing the genomes of 1000 actinobacteria strains.</title>
        <authorList>
            <person name="Klenk H.-P."/>
        </authorList>
    </citation>
    <scope>NUCLEOTIDE SEQUENCE [LARGE SCALE GENOMIC DNA]</scope>
    <source>
        <strain evidence="1 2">DSM 102030</strain>
    </source>
</reference>
<evidence type="ECO:0000313" key="2">
    <source>
        <dbReference type="Proteomes" id="UP000523007"/>
    </source>
</evidence>
<comment type="caution">
    <text evidence="1">The sequence shown here is derived from an EMBL/GenBank/DDBJ whole genome shotgun (WGS) entry which is preliminary data.</text>
</comment>
<organism evidence="1 2">
    <name type="scientific">Lipingzhangella halophila</name>
    <dbReference type="NCBI Taxonomy" id="1783352"/>
    <lineage>
        <taxon>Bacteria</taxon>
        <taxon>Bacillati</taxon>
        <taxon>Actinomycetota</taxon>
        <taxon>Actinomycetes</taxon>
        <taxon>Streptosporangiales</taxon>
        <taxon>Nocardiopsidaceae</taxon>
        <taxon>Lipingzhangella</taxon>
    </lineage>
</organism>
<evidence type="ECO:0000313" key="1">
    <source>
        <dbReference type="EMBL" id="MBB4931728.1"/>
    </source>
</evidence>
<dbReference type="AlphaFoldDB" id="A0A7W7RGU1"/>
<dbReference type="Proteomes" id="UP000523007">
    <property type="component" value="Unassembled WGS sequence"/>
</dbReference>
<dbReference type="EMBL" id="JACHJT010000001">
    <property type="protein sequence ID" value="MBB4931728.1"/>
    <property type="molecule type" value="Genomic_DNA"/>
</dbReference>
<protein>
    <submittedName>
        <fullName evidence="1">Pimeloyl-ACP methyl ester carboxylesterase</fullName>
    </submittedName>
</protein>
<dbReference type="SUPFAM" id="SSF53474">
    <property type="entry name" value="alpha/beta-Hydrolases"/>
    <property type="match status" value="1"/>
</dbReference>
<accession>A0A7W7RGU1</accession>
<dbReference type="Gene3D" id="3.40.50.1820">
    <property type="entry name" value="alpha/beta hydrolase"/>
    <property type="match status" value="1"/>
</dbReference>
<keyword evidence="2" id="KW-1185">Reference proteome</keyword>